<sequence>MNRTFYLSQRNAATNSRIKDYELEEDVHKHQMEQIEISAEQFRMCLNNVLNNQFSDYDIRCVTVCISQTENSEREQLFHVLTQQTQHTQNTTWLLLRLSARLTIVDMSLLSDILQQLQSVSDSEMFYNLLTVLKNAILDLMSENAYNDDHYIHLKSCVPDLLPNLPPDCLFCVLSTFYNAQLISSKQLYNAMCEYVPNTSLDLSKYAELIKCDFQNNEYDSLTIDCFFSVVFEFILNAEQIQRAFLEKFVTLLIQSLTEAPFISLTFLARGGGSFFQFLSANDFDSVLVVELGCVVFKTYQEGISTCNRQYLVDIDSQSFACQKQITKEIRRGNIKALQLINCLEENGVVEDYSVEFIAQFIKIDVHSEIMSEKMEEFETMVSYVENQLQMNIIDLERLRALHEFANSIIQQAEAADIHQSEIEDAAARMQLLNDE</sequence>
<evidence type="ECO:0000256" key="1">
    <source>
        <dbReference type="SAM" id="Coils"/>
    </source>
</evidence>
<feature type="coiled-coil region" evidence="1">
    <location>
        <begin position="396"/>
        <end position="436"/>
    </location>
</feature>
<protein>
    <submittedName>
        <fullName evidence="3">Hypothetical_protein</fullName>
    </submittedName>
</protein>
<organism evidence="2">
    <name type="scientific">Hexamita inflata</name>
    <dbReference type="NCBI Taxonomy" id="28002"/>
    <lineage>
        <taxon>Eukaryota</taxon>
        <taxon>Metamonada</taxon>
        <taxon>Diplomonadida</taxon>
        <taxon>Hexamitidae</taxon>
        <taxon>Hexamitinae</taxon>
        <taxon>Hexamita</taxon>
    </lineage>
</organism>
<dbReference type="EMBL" id="CATOUU010000042">
    <property type="protein sequence ID" value="CAI9914127.1"/>
    <property type="molecule type" value="Genomic_DNA"/>
</dbReference>
<evidence type="ECO:0000313" key="2">
    <source>
        <dbReference type="EMBL" id="CAI9914127.1"/>
    </source>
</evidence>
<gene>
    <name evidence="2" type="ORF">HINF_LOCUS1772</name>
    <name evidence="3" type="ORF">HINF_LOCUS23142</name>
</gene>
<dbReference type="AlphaFoldDB" id="A0AA86TEN1"/>
<keyword evidence="1" id="KW-0175">Coiled coil</keyword>
<comment type="caution">
    <text evidence="2">The sequence shown here is derived from an EMBL/GenBank/DDBJ whole genome shotgun (WGS) entry which is preliminary data.</text>
</comment>
<name>A0AA86TEN1_9EUKA</name>
<dbReference type="EMBL" id="CAXDID020000065">
    <property type="protein sequence ID" value="CAL6012096.1"/>
    <property type="molecule type" value="Genomic_DNA"/>
</dbReference>
<dbReference type="Proteomes" id="UP001642409">
    <property type="component" value="Unassembled WGS sequence"/>
</dbReference>
<reference evidence="3 4" key="2">
    <citation type="submission" date="2024-07" db="EMBL/GenBank/DDBJ databases">
        <authorList>
            <person name="Akdeniz Z."/>
        </authorList>
    </citation>
    <scope>NUCLEOTIDE SEQUENCE [LARGE SCALE GENOMIC DNA]</scope>
</reference>
<proteinExistence type="predicted"/>
<evidence type="ECO:0000313" key="3">
    <source>
        <dbReference type="EMBL" id="CAL6012096.1"/>
    </source>
</evidence>
<reference evidence="2" key="1">
    <citation type="submission" date="2023-06" db="EMBL/GenBank/DDBJ databases">
        <authorList>
            <person name="Kurt Z."/>
        </authorList>
    </citation>
    <scope>NUCLEOTIDE SEQUENCE</scope>
</reference>
<accession>A0AA86TEN1</accession>
<evidence type="ECO:0000313" key="4">
    <source>
        <dbReference type="Proteomes" id="UP001642409"/>
    </source>
</evidence>
<keyword evidence="4" id="KW-1185">Reference proteome</keyword>